<name>A0A0S4IPI5_BODSA</name>
<accession>A0A0S4IPI5</accession>
<dbReference type="AlphaFoldDB" id="A0A0S4IPI5"/>
<evidence type="ECO:0000256" key="1">
    <source>
        <dbReference type="SAM" id="MobiDB-lite"/>
    </source>
</evidence>
<dbReference type="EMBL" id="CYKH01000422">
    <property type="protein sequence ID" value="CUF86101.1"/>
    <property type="molecule type" value="Genomic_DNA"/>
</dbReference>
<protein>
    <submittedName>
        <fullName evidence="2">Uncharacterized protein</fullName>
    </submittedName>
</protein>
<keyword evidence="3" id="KW-1185">Reference proteome</keyword>
<proteinExistence type="predicted"/>
<dbReference type="Proteomes" id="UP000051952">
    <property type="component" value="Unassembled WGS sequence"/>
</dbReference>
<organism evidence="2 3">
    <name type="scientific">Bodo saltans</name>
    <name type="common">Flagellated protozoan</name>
    <dbReference type="NCBI Taxonomy" id="75058"/>
    <lineage>
        <taxon>Eukaryota</taxon>
        <taxon>Discoba</taxon>
        <taxon>Euglenozoa</taxon>
        <taxon>Kinetoplastea</taxon>
        <taxon>Metakinetoplastina</taxon>
        <taxon>Eubodonida</taxon>
        <taxon>Bodonidae</taxon>
        <taxon>Bodo</taxon>
    </lineage>
</organism>
<reference evidence="3" key="1">
    <citation type="submission" date="2015-09" db="EMBL/GenBank/DDBJ databases">
        <authorList>
            <consortium name="Pathogen Informatics"/>
        </authorList>
    </citation>
    <scope>NUCLEOTIDE SEQUENCE [LARGE SCALE GENOMIC DNA]</scope>
    <source>
        <strain evidence="3">Lake Konstanz</strain>
    </source>
</reference>
<gene>
    <name evidence="2" type="ORF">BSAL_66515</name>
</gene>
<feature type="non-terminal residue" evidence="2">
    <location>
        <position position="1"/>
    </location>
</feature>
<evidence type="ECO:0000313" key="3">
    <source>
        <dbReference type="Proteomes" id="UP000051952"/>
    </source>
</evidence>
<feature type="non-terminal residue" evidence="2">
    <location>
        <position position="583"/>
    </location>
</feature>
<feature type="region of interest" description="Disordered" evidence="1">
    <location>
        <begin position="533"/>
        <end position="554"/>
    </location>
</feature>
<sequence length="583" mass="64790">GIERVLIAADELSKLTDRIEGFKDAKDKAAAMSTMTAMYDNRWSLLGSGFTHGNFVTIQTLSGRSTSKTTLKPLTITTRSEFKLMRKFVEKKLKKVFTPALRSLFERVKNVPGYMGVWVQMLDKGEKPVRSLTDLDLPFVKTLVIPELQAEPALFSDYWRAMANGNKGSNVDKASDVITKLEKLGVIVTLPSTNNAGYGVSHRFLSPVVLAHESLTDRIEGFKDAKDKAAAMSTMTAMYGNRWSLVGSGFTHKNFVTIQTLSGRSTRKTTLKPLTITTRSEFKLMREFVEKKLKKVLTPALRSLFERVKNVPGYMGVWVQMLDKGEKPVRSLTDLELPFVNTLVVPELQAEPALFSDYWRAMANGNKGSNVDKASAVMTKLEKLGVIVTLPSTNNAGYGVSHRFLSPVVLAHESLETACEHTVIKRAIDKLEVVKWTKKNKGESLEYIVEASLALHATYVNDPISKAQGMTQVTLEALIKRLCGKSHIRVLATKDRDGEKSEDCESADVTFPTNGLDNNVKDVQAFPSVYRRHSKATSTKQNLRKKAPHATTHDERFQEAIEALKSRDVAVLRPALSNNMGCD</sequence>
<dbReference type="VEuPathDB" id="TriTrypDB:BSAL_66515"/>
<evidence type="ECO:0000313" key="2">
    <source>
        <dbReference type="EMBL" id="CUF86101.1"/>
    </source>
</evidence>